<evidence type="ECO:0000313" key="2">
    <source>
        <dbReference type="Proteomes" id="UP001500058"/>
    </source>
</evidence>
<comment type="caution">
    <text evidence="1">The sequence shown here is derived from an EMBL/GenBank/DDBJ whole genome shotgun (WGS) entry which is preliminary data.</text>
</comment>
<protein>
    <submittedName>
        <fullName evidence="1">Uncharacterized protein</fullName>
    </submittedName>
</protein>
<reference evidence="1 2" key="1">
    <citation type="journal article" date="2019" name="Int. J. Syst. Evol. Microbiol.">
        <title>The Global Catalogue of Microorganisms (GCM) 10K type strain sequencing project: providing services to taxonomists for standard genome sequencing and annotation.</title>
        <authorList>
            <consortium name="The Broad Institute Genomics Platform"/>
            <consortium name="The Broad Institute Genome Sequencing Center for Infectious Disease"/>
            <person name="Wu L."/>
            <person name="Ma J."/>
        </authorList>
    </citation>
    <scope>NUCLEOTIDE SEQUENCE [LARGE SCALE GENOMIC DNA]</scope>
    <source>
        <strain evidence="1 2">JCM 6921</strain>
    </source>
</reference>
<keyword evidence="2" id="KW-1185">Reference proteome</keyword>
<gene>
    <name evidence="1" type="ORF">GCM10010420_10680</name>
</gene>
<name>A0ABN3HVJ6_9ACTN</name>
<accession>A0ABN3HVJ6</accession>
<dbReference type="Proteomes" id="UP001500058">
    <property type="component" value="Unassembled WGS sequence"/>
</dbReference>
<dbReference type="EMBL" id="BAAATJ010000003">
    <property type="protein sequence ID" value="GAA2389042.1"/>
    <property type="molecule type" value="Genomic_DNA"/>
</dbReference>
<organism evidence="1 2">
    <name type="scientific">Streptomyces glaucosporus</name>
    <dbReference type="NCBI Taxonomy" id="284044"/>
    <lineage>
        <taxon>Bacteria</taxon>
        <taxon>Bacillati</taxon>
        <taxon>Actinomycetota</taxon>
        <taxon>Actinomycetes</taxon>
        <taxon>Kitasatosporales</taxon>
        <taxon>Streptomycetaceae</taxon>
        <taxon>Streptomyces</taxon>
    </lineage>
</organism>
<dbReference type="RefSeq" id="WP_344629671.1">
    <property type="nucleotide sequence ID" value="NZ_BAAATJ010000003.1"/>
</dbReference>
<sequence>MTPEEMITVADEIEHLDPANLARMAIALDELFDDTHDPGLQLLADLVDICFDEQV</sequence>
<proteinExistence type="predicted"/>
<evidence type="ECO:0000313" key="1">
    <source>
        <dbReference type="EMBL" id="GAA2389042.1"/>
    </source>
</evidence>